<sequence>MSKGSNYKLPALCDIGTFDGTTPAEPWLSRLEELFKTLNDGQDVDPSTHIQAIDMSLLKGAAQFVDSSSLLRSITIRAWQNEAVDQDLKELQQALRERYPEESPNAELRQGEAEDLSAYYQRVLRVYKRAGGRDEPVSPSKPLSRAESYVLNSLISKFAHGLRDKMLFLEALNLNVLGADSLSQALERVEQAATAMEFKANLVQSHNTNLLKQHQSSSKMFDISVKVRAYVESGHTRSFNLKPGQVIIERGSEISIVSRAFVTKHKIPMYDLGSVGFKRLRMGNAAGRQVRVTEFAVLEVNCQGVVRSVWAVVTPDEQPQTRTVLKLGLPWLYDVGAKFDIAGSKLTIGMQEEGDTVTTIQGPMVALSPRQRMVLCPADPSILDKCVGWQDEDTYLEHLMKIISLARQ</sequence>
<dbReference type="EMBL" id="CAGA01000015">
    <property type="protein sequence ID" value="CCE29596.1"/>
    <property type="molecule type" value="Genomic_DNA"/>
</dbReference>
<protein>
    <submittedName>
        <fullName evidence="1">Uncharacterized protein</fullName>
    </submittedName>
</protein>
<organism evidence="1 2">
    <name type="scientific">Claviceps purpurea (strain 20.1)</name>
    <name type="common">Ergot fungus</name>
    <name type="synonym">Sphacelia segetum</name>
    <dbReference type="NCBI Taxonomy" id="1111077"/>
    <lineage>
        <taxon>Eukaryota</taxon>
        <taxon>Fungi</taxon>
        <taxon>Dikarya</taxon>
        <taxon>Ascomycota</taxon>
        <taxon>Pezizomycotina</taxon>
        <taxon>Sordariomycetes</taxon>
        <taxon>Hypocreomycetidae</taxon>
        <taxon>Hypocreales</taxon>
        <taxon>Clavicipitaceae</taxon>
        <taxon>Claviceps</taxon>
    </lineage>
</organism>
<evidence type="ECO:0000313" key="2">
    <source>
        <dbReference type="Proteomes" id="UP000016801"/>
    </source>
</evidence>
<keyword evidence="2" id="KW-1185">Reference proteome</keyword>
<comment type="caution">
    <text evidence="1">The sequence shown here is derived from an EMBL/GenBank/DDBJ whole genome shotgun (WGS) entry which is preliminary data.</text>
</comment>
<dbReference type="HOGENOM" id="CLU_674395_0_0_1"/>
<dbReference type="VEuPathDB" id="FungiDB:CPUR_03443"/>
<dbReference type="Proteomes" id="UP000016801">
    <property type="component" value="Unassembled WGS sequence"/>
</dbReference>
<dbReference type="Gene3D" id="2.40.70.10">
    <property type="entry name" value="Acid Proteases"/>
    <property type="match status" value="1"/>
</dbReference>
<dbReference type="OrthoDB" id="4775714at2759"/>
<accession>M1W0K2</accession>
<dbReference type="PhylomeDB" id="M1W0K2"/>
<dbReference type="STRING" id="1111077.M1W0K2"/>
<gene>
    <name evidence="1" type="ORF">CPUR_03443</name>
</gene>
<evidence type="ECO:0000313" key="1">
    <source>
        <dbReference type="EMBL" id="CCE29596.1"/>
    </source>
</evidence>
<reference evidence="1 2" key="1">
    <citation type="journal article" date="2013" name="PLoS Genet.">
        <title>Plant-symbiotic fungi as chemical engineers: Multi-genome analysis of the Clavicipitaceae reveals dynamics of alkaloid loci.</title>
        <authorList>
            <person name="Schardl C.L."/>
            <person name="Young C.A."/>
            <person name="Hesse U."/>
            <person name="Amyotte S.G."/>
            <person name="Andreeva K."/>
            <person name="Calie P.J."/>
            <person name="Fleetwood D.J."/>
            <person name="Haws D.C."/>
            <person name="Moore N."/>
            <person name="Oeser B."/>
            <person name="Panaccione D.G."/>
            <person name="Schweri K.K."/>
            <person name="Voisey C.R."/>
            <person name="Farman M.L."/>
            <person name="Jaromczyk J.W."/>
            <person name="Roe B.A."/>
            <person name="O'Sullivan D.M."/>
            <person name="Scott B."/>
            <person name="Tudzynski P."/>
            <person name="An Z."/>
            <person name="Arnaoudova E.G."/>
            <person name="Bullock C.T."/>
            <person name="Charlton N.D."/>
            <person name="Chen L."/>
            <person name="Cox M."/>
            <person name="Dinkins R.D."/>
            <person name="Florea S."/>
            <person name="Glenn A.E."/>
            <person name="Gordon A."/>
            <person name="Gueldener U."/>
            <person name="Harris D.R."/>
            <person name="Hollin W."/>
            <person name="Jaromczyk J."/>
            <person name="Johnson R.D."/>
            <person name="Khan A.K."/>
            <person name="Leistner E."/>
            <person name="Leuchtmann A."/>
            <person name="Li C."/>
            <person name="Liu J."/>
            <person name="Liu J."/>
            <person name="Liu M."/>
            <person name="Mace W."/>
            <person name="Machado C."/>
            <person name="Nagabhyru P."/>
            <person name="Pan J."/>
            <person name="Schmid J."/>
            <person name="Sugawara K."/>
            <person name="Steiner U."/>
            <person name="Takach J.E."/>
            <person name="Tanaka E."/>
            <person name="Webb J.S."/>
            <person name="Wilson E.V."/>
            <person name="Wiseman J.L."/>
            <person name="Yoshida R."/>
            <person name="Zeng Z."/>
        </authorList>
    </citation>
    <scope>NUCLEOTIDE SEQUENCE [LARGE SCALE GENOMIC DNA]</scope>
    <source>
        <strain evidence="1 2">20.1</strain>
    </source>
</reference>
<proteinExistence type="predicted"/>
<dbReference type="AlphaFoldDB" id="M1W0K2"/>
<dbReference type="InterPro" id="IPR021109">
    <property type="entry name" value="Peptidase_aspartic_dom_sf"/>
</dbReference>
<name>M1W0K2_CLAP2</name>